<dbReference type="AlphaFoldDB" id="A0A9D1FEG9"/>
<feature type="binding site" evidence="1">
    <location>
        <position position="158"/>
    </location>
    <ligand>
        <name>Mn(2+)</name>
        <dbReference type="ChEBI" id="CHEBI:29035"/>
        <label>2</label>
    </ligand>
</feature>
<keyword evidence="1" id="KW-0464">Manganese</keyword>
<dbReference type="PIRSF" id="PIRSF005962">
    <property type="entry name" value="Pept_M20D_amidohydro"/>
    <property type="match status" value="1"/>
</dbReference>
<sequence length="383" mass="41388">MNFLERANELFDEMVECRRHIHRNAECGMELPLTVEYVSEKLRSYGYEPKPVAGGIVCTVGSGERTMLLRGDMDALPQTEVSGVPFACETGACHSCGHDMHTTMLLGAAKMLKECESELKGTIKLMFQPGEELLEGAKAMIKAGVLENPVVDCAMAIHCYPGDSCSIRYSHGRAMGASVFRILVHGKESHGARPYEGVSAAAVASEILLAGQRLVSNELQEGNGDIVTFGIISSGSASNIVPGEAVLEGSIRSYENDNIAFLKRRLDEIAQNIAAANRATAEVVYLREVRAFQNDRELVDQFAGCFEALTRKCVFLEGNTPGSEDFAEIGALVPSMLVNIGVGSPEEGYIWGPHNPHRIFSEEALKTGAACYAACAHHWASGQ</sequence>
<dbReference type="PANTHER" id="PTHR11014:SF63">
    <property type="entry name" value="METALLOPEPTIDASE, PUTATIVE (AFU_ORTHOLOGUE AFUA_6G09600)-RELATED"/>
    <property type="match status" value="1"/>
</dbReference>
<comment type="caution">
    <text evidence="3">The sequence shown here is derived from an EMBL/GenBank/DDBJ whole genome shotgun (WGS) entry which is preliminary data.</text>
</comment>
<accession>A0A9D1FEG9</accession>
<dbReference type="Gene3D" id="3.40.630.10">
    <property type="entry name" value="Zn peptidases"/>
    <property type="match status" value="1"/>
</dbReference>
<dbReference type="SUPFAM" id="SSF55031">
    <property type="entry name" value="Bacterial exopeptidase dimerisation domain"/>
    <property type="match status" value="1"/>
</dbReference>
<feature type="binding site" evidence="1">
    <location>
        <position position="98"/>
    </location>
    <ligand>
        <name>Mn(2+)</name>
        <dbReference type="ChEBI" id="CHEBI:29035"/>
        <label>2</label>
    </ligand>
</feature>
<gene>
    <name evidence="3" type="ORF">IAC18_07650</name>
</gene>
<dbReference type="GO" id="GO:0016787">
    <property type="term" value="F:hydrolase activity"/>
    <property type="evidence" value="ECO:0007669"/>
    <property type="project" value="InterPro"/>
</dbReference>
<evidence type="ECO:0000313" key="4">
    <source>
        <dbReference type="Proteomes" id="UP000824001"/>
    </source>
</evidence>
<feature type="binding site" evidence="1">
    <location>
        <position position="96"/>
    </location>
    <ligand>
        <name>Mn(2+)</name>
        <dbReference type="ChEBI" id="CHEBI:29035"/>
        <label>2</label>
    </ligand>
</feature>
<dbReference type="Proteomes" id="UP000824001">
    <property type="component" value="Unassembled WGS sequence"/>
</dbReference>
<dbReference type="CDD" id="cd03886">
    <property type="entry name" value="M20_Acy1"/>
    <property type="match status" value="1"/>
</dbReference>
<organism evidence="3 4">
    <name type="scientific">Candidatus Scatomorpha merdipullorum</name>
    <dbReference type="NCBI Taxonomy" id="2840927"/>
    <lineage>
        <taxon>Bacteria</taxon>
        <taxon>Bacillati</taxon>
        <taxon>Bacillota</taxon>
        <taxon>Clostridia</taxon>
        <taxon>Eubacteriales</taxon>
        <taxon>Candidatus Scatomorpha</taxon>
    </lineage>
</organism>
<dbReference type="Pfam" id="PF07687">
    <property type="entry name" value="M20_dimer"/>
    <property type="match status" value="1"/>
</dbReference>
<keyword evidence="1" id="KW-0479">Metal-binding</keyword>
<dbReference type="InterPro" id="IPR011650">
    <property type="entry name" value="Peptidase_M20_dimer"/>
</dbReference>
<dbReference type="SUPFAM" id="SSF53187">
    <property type="entry name" value="Zn-dependent exopeptidases"/>
    <property type="match status" value="1"/>
</dbReference>
<evidence type="ECO:0000256" key="1">
    <source>
        <dbReference type="PIRSR" id="PIRSR005962-1"/>
    </source>
</evidence>
<evidence type="ECO:0000259" key="2">
    <source>
        <dbReference type="Pfam" id="PF07687"/>
    </source>
</evidence>
<dbReference type="GO" id="GO:0046872">
    <property type="term" value="F:metal ion binding"/>
    <property type="evidence" value="ECO:0007669"/>
    <property type="project" value="UniProtKB-KW"/>
</dbReference>
<proteinExistence type="predicted"/>
<dbReference type="Pfam" id="PF01546">
    <property type="entry name" value="Peptidase_M20"/>
    <property type="match status" value="1"/>
</dbReference>
<dbReference type="InterPro" id="IPR017439">
    <property type="entry name" value="Amidohydrolase"/>
</dbReference>
<reference evidence="3" key="2">
    <citation type="journal article" date="2021" name="PeerJ">
        <title>Extensive microbial diversity within the chicken gut microbiome revealed by metagenomics and culture.</title>
        <authorList>
            <person name="Gilroy R."/>
            <person name="Ravi A."/>
            <person name="Getino M."/>
            <person name="Pursley I."/>
            <person name="Horton D.L."/>
            <person name="Alikhan N.F."/>
            <person name="Baker D."/>
            <person name="Gharbi K."/>
            <person name="Hall N."/>
            <person name="Watson M."/>
            <person name="Adriaenssens E.M."/>
            <person name="Foster-Nyarko E."/>
            <person name="Jarju S."/>
            <person name="Secka A."/>
            <person name="Antonio M."/>
            <person name="Oren A."/>
            <person name="Chaudhuri R.R."/>
            <person name="La Ragione R."/>
            <person name="Hildebrand F."/>
            <person name="Pallen M.J."/>
        </authorList>
    </citation>
    <scope>NUCLEOTIDE SEQUENCE</scope>
    <source>
        <strain evidence="3">ChiHjej10B9-9673</strain>
    </source>
</reference>
<feature type="domain" description="Peptidase M20 dimerisation" evidence="2">
    <location>
        <begin position="176"/>
        <end position="275"/>
    </location>
</feature>
<feature type="binding site" evidence="1">
    <location>
        <position position="354"/>
    </location>
    <ligand>
        <name>Mn(2+)</name>
        <dbReference type="ChEBI" id="CHEBI:29035"/>
        <label>2</label>
    </ligand>
</feature>
<dbReference type="EMBL" id="DVJK01000218">
    <property type="protein sequence ID" value="HIS67424.1"/>
    <property type="molecule type" value="Genomic_DNA"/>
</dbReference>
<feature type="binding site" evidence="1">
    <location>
        <position position="132"/>
    </location>
    <ligand>
        <name>Mn(2+)</name>
        <dbReference type="ChEBI" id="CHEBI:29035"/>
        <label>2</label>
    </ligand>
</feature>
<comment type="cofactor">
    <cofactor evidence="1">
        <name>Mn(2+)</name>
        <dbReference type="ChEBI" id="CHEBI:29035"/>
    </cofactor>
    <text evidence="1">The Mn(2+) ion enhances activity.</text>
</comment>
<dbReference type="InterPro" id="IPR036264">
    <property type="entry name" value="Bact_exopeptidase_dim_dom"/>
</dbReference>
<protein>
    <submittedName>
        <fullName evidence="3">Amidohydrolase</fullName>
    </submittedName>
</protein>
<reference evidence="3" key="1">
    <citation type="submission" date="2020-10" db="EMBL/GenBank/DDBJ databases">
        <authorList>
            <person name="Gilroy R."/>
        </authorList>
    </citation>
    <scope>NUCLEOTIDE SEQUENCE</scope>
    <source>
        <strain evidence="3">ChiHjej10B9-9673</strain>
    </source>
</reference>
<dbReference type="PANTHER" id="PTHR11014">
    <property type="entry name" value="PEPTIDASE M20 FAMILY MEMBER"/>
    <property type="match status" value="1"/>
</dbReference>
<name>A0A9D1FEG9_9FIRM</name>
<dbReference type="InterPro" id="IPR002933">
    <property type="entry name" value="Peptidase_M20"/>
</dbReference>
<dbReference type="Gene3D" id="3.30.70.360">
    <property type="match status" value="1"/>
</dbReference>
<evidence type="ECO:0000313" key="3">
    <source>
        <dbReference type="EMBL" id="HIS67424.1"/>
    </source>
</evidence>
<dbReference type="NCBIfam" id="TIGR01891">
    <property type="entry name" value="amidohydrolases"/>
    <property type="match status" value="1"/>
</dbReference>